<evidence type="ECO:0000313" key="2">
    <source>
        <dbReference type="Proteomes" id="UP001152523"/>
    </source>
</evidence>
<reference evidence="1" key="1">
    <citation type="submission" date="2022-07" db="EMBL/GenBank/DDBJ databases">
        <authorList>
            <person name="Macas J."/>
            <person name="Novak P."/>
            <person name="Neumann P."/>
        </authorList>
    </citation>
    <scope>NUCLEOTIDE SEQUENCE</scope>
</reference>
<evidence type="ECO:0000313" key="1">
    <source>
        <dbReference type="EMBL" id="CAH9123562.1"/>
    </source>
</evidence>
<comment type="caution">
    <text evidence="1">The sequence shown here is derived from an EMBL/GenBank/DDBJ whole genome shotgun (WGS) entry which is preliminary data.</text>
</comment>
<gene>
    <name evidence="1" type="ORF">CEPIT_LOCUS25309</name>
</gene>
<protein>
    <submittedName>
        <fullName evidence="1">Uncharacterized protein</fullName>
    </submittedName>
</protein>
<dbReference type="Proteomes" id="UP001152523">
    <property type="component" value="Unassembled WGS sequence"/>
</dbReference>
<accession>A0AAV0EIB9</accession>
<proteinExistence type="predicted"/>
<dbReference type="EMBL" id="CAMAPF010000930">
    <property type="protein sequence ID" value="CAH9123562.1"/>
    <property type="molecule type" value="Genomic_DNA"/>
</dbReference>
<dbReference type="AlphaFoldDB" id="A0AAV0EIB9"/>
<keyword evidence="2" id="KW-1185">Reference proteome</keyword>
<organism evidence="1 2">
    <name type="scientific">Cuscuta epithymum</name>
    <dbReference type="NCBI Taxonomy" id="186058"/>
    <lineage>
        <taxon>Eukaryota</taxon>
        <taxon>Viridiplantae</taxon>
        <taxon>Streptophyta</taxon>
        <taxon>Embryophyta</taxon>
        <taxon>Tracheophyta</taxon>
        <taxon>Spermatophyta</taxon>
        <taxon>Magnoliopsida</taxon>
        <taxon>eudicotyledons</taxon>
        <taxon>Gunneridae</taxon>
        <taxon>Pentapetalae</taxon>
        <taxon>asterids</taxon>
        <taxon>lamiids</taxon>
        <taxon>Solanales</taxon>
        <taxon>Convolvulaceae</taxon>
        <taxon>Cuscuteae</taxon>
        <taxon>Cuscuta</taxon>
        <taxon>Cuscuta subgen. Cuscuta</taxon>
    </lineage>
</organism>
<name>A0AAV0EIB9_9ASTE</name>
<sequence>MMLGASPEKTTRKAGEELIGSEMIGQAVTSVRSSSVAFQIPRLSCGAGLKRRWTRGWAVTLAELVDVEALFTGMLFDASTWLSFWIGRRRILGRAFEDHGLLVK</sequence>